<dbReference type="AlphaFoldDB" id="A0AAE3RBE7"/>
<sequence>MKTLVILLFYSLLSYTGLFIAQAQNTQNGLSPLELVNQQIEGWNTHNATLFAMPYSDTTQLFIFPQKSLKAFRSIKELQQYYADFFTKNPVVQCQIKGQIVLGNTVVLNEYITGRADGKILESIVTYKISNGKIVSVYFDRKEVR</sequence>
<evidence type="ECO:0000313" key="3">
    <source>
        <dbReference type="EMBL" id="MDJ1505029.1"/>
    </source>
</evidence>
<dbReference type="Gene3D" id="3.10.450.50">
    <property type="match status" value="1"/>
</dbReference>
<feature type="signal peptide" evidence="1">
    <location>
        <begin position="1"/>
        <end position="23"/>
    </location>
</feature>
<proteinExistence type="predicted"/>
<feature type="chain" id="PRO_5042056670" evidence="1">
    <location>
        <begin position="24"/>
        <end position="145"/>
    </location>
</feature>
<dbReference type="Proteomes" id="UP001232063">
    <property type="component" value="Unassembled WGS sequence"/>
</dbReference>
<name>A0AAE3RBE7_9BACT</name>
<dbReference type="RefSeq" id="WP_314516782.1">
    <property type="nucleotide sequence ID" value="NZ_JASJOU010000014.1"/>
</dbReference>
<evidence type="ECO:0000259" key="2">
    <source>
        <dbReference type="Pfam" id="PF12680"/>
    </source>
</evidence>
<evidence type="ECO:0000256" key="1">
    <source>
        <dbReference type="SAM" id="SignalP"/>
    </source>
</evidence>
<organism evidence="3 4">
    <name type="scientific">Xanthocytophaga agilis</name>
    <dbReference type="NCBI Taxonomy" id="3048010"/>
    <lineage>
        <taxon>Bacteria</taxon>
        <taxon>Pseudomonadati</taxon>
        <taxon>Bacteroidota</taxon>
        <taxon>Cytophagia</taxon>
        <taxon>Cytophagales</taxon>
        <taxon>Rhodocytophagaceae</taxon>
        <taxon>Xanthocytophaga</taxon>
    </lineage>
</organism>
<accession>A0AAE3RBE7</accession>
<comment type="caution">
    <text evidence="3">The sequence shown here is derived from an EMBL/GenBank/DDBJ whole genome shotgun (WGS) entry which is preliminary data.</text>
</comment>
<dbReference type="SUPFAM" id="SSF54427">
    <property type="entry name" value="NTF2-like"/>
    <property type="match status" value="1"/>
</dbReference>
<keyword evidence="4" id="KW-1185">Reference proteome</keyword>
<dbReference type="InterPro" id="IPR037401">
    <property type="entry name" value="SnoaL-like"/>
</dbReference>
<keyword evidence="1" id="KW-0732">Signal</keyword>
<gene>
    <name evidence="3" type="ORF">QNI22_30480</name>
</gene>
<dbReference type="EMBL" id="JASJOU010000014">
    <property type="protein sequence ID" value="MDJ1505029.1"/>
    <property type="molecule type" value="Genomic_DNA"/>
</dbReference>
<feature type="domain" description="SnoaL-like" evidence="2">
    <location>
        <begin position="37"/>
        <end position="136"/>
    </location>
</feature>
<evidence type="ECO:0000313" key="4">
    <source>
        <dbReference type="Proteomes" id="UP001232063"/>
    </source>
</evidence>
<dbReference type="InterPro" id="IPR032710">
    <property type="entry name" value="NTF2-like_dom_sf"/>
</dbReference>
<reference evidence="3" key="1">
    <citation type="submission" date="2023-05" db="EMBL/GenBank/DDBJ databases">
        <authorList>
            <person name="Zhang X."/>
        </authorList>
    </citation>
    <scope>NUCLEOTIDE SEQUENCE</scope>
    <source>
        <strain evidence="3">BD1B2-1</strain>
    </source>
</reference>
<dbReference type="Pfam" id="PF12680">
    <property type="entry name" value="SnoaL_2"/>
    <property type="match status" value="1"/>
</dbReference>
<protein>
    <submittedName>
        <fullName evidence="3">Nuclear transport factor 2 family protein</fullName>
    </submittedName>
</protein>